<dbReference type="Gene3D" id="2.30.42.10">
    <property type="match status" value="1"/>
</dbReference>
<gene>
    <name evidence="2" type="ORF">JZ751_024708</name>
</gene>
<proteinExistence type="predicted"/>
<evidence type="ECO:0000313" key="3">
    <source>
        <dbReference type="Proteomes" id="UP000824540"/>
    </source>
</evidence>
<dbReference type="InterPro" id="IPR036034">
    <property type="entry name" value="PDZ_sf"/>
</dbReference>
<dbReference type="OrthoDB" id="8962049at2759"/>
<evidence type="ECO:0000313" key="2">
    <source>
        <dbReference type="EMBL" id="KAG9350819.1"/>
    </source>
</evidence>
<feature type="non-terminal residue" evidence="2">
    <location>
        <position position="332"/>
    </location>
</feature>
<feature type="region of interest" description="Disordered" evidence="1">
    <location>
        <begin position="251"/>
        <end position="332"/>
    </location>
</feature>
<keyword evidence="3" id="KW-1185">Reference proteome</keyword>
<feature type="compositionally biased region" description="Polar residues" evidence="1">
    <location>
        <begin position="264"/>
        <end position="276"/>
    </location>
</feature>
<comment type="caution">
    <text evidence="2">The sequence shown here is derived from an EMBL/GenBank/DDBJ whole genome shotgun (WGS) entry which is preliminary data.</text>
</comment>
<name>A0A8T2PF38_9TELE</name>
<dbReference type="Proteomes" id="UP000824540">
    <property type="component" value="Unassembled WGS sequence"/>
</dbReference>
<dbReference type="AlphaFoldDB" id="A0A8T2PF38"/>
<evidence type="ECO:0000256" key="1">
    <source>
        <dbReference type="SAM" id="MobiDB-lite"/>
    </source>
</evidence>
<feature type="region of interest" description="Disordered" evidence="1">
    <location>
        <begin position="123"/>
        <end position="165"/>
    </location>
</feature>
<reference evidence="2" key="1">
    <citation type="thesis" date="2021" institute="BYU ScholarsArchive" country="Provo, UT, USA">
        <title>Applications of and Algorithms for Genome Assembly and Genomic Analyses with an Emphasis on Marine Teleosts.</title>
        <authorList>
            <person name="Pickett B.D."/>
        </authorList>
    </citation>
    <scope>NUCLEOTIDE SEQUENCE</scope>
    <source>
        <strain evidence="2">HI-2016</strain>
    </source>
</reference>
<accession>A0A8T2PF38</accession>
<dbReference type="EMBL" id="JAFBMS010000007">
    <property type="protein sequence ID" value="KAG9350819.1"/>
    <property type="molecule type" value="Genomic_DNA"/>
</dbReference>
<organism evidence="2 3">
    <name type="scientific">Albula glossodonta</name>
    <name type="common">roundjaw bonefish</name>
    <dbReference type="NCBI Taxonomy" id="121402"/>
    <lineage>
        <taxon>Eukaryota</taxon>
        <taxon>Metazoa</taxon>
        <taxon>Chordata</taxon>
        <taxon>Craniata</taxon>
        <taxon>Vertebrata</taxon>
        <taxon>Euteleostomi</taxon>
        <taxon>Actinopterygii</taxon>
        <taxon>Neopterygii</taxon>
        <taxon>Teleostei</taxon>
        <taxon>Albuliformes</taxon>
        <taxon>Albulidae</taxon>
        <taxon>Albula</taxon>
    </lineage>
</organism>
<sequence length="332" mass="35220">MDELLCSRVLPCSPVVVKPGRGMYRLLWNEDAINQMAVPPFPSPPSLASSNEVPHGAWISASHFTRFQTTAASWALCGDCARARSHHNAAIALNLSDKPQAPESLLLSRNLPESSLLKDQASVGLGDSVAPPPREPALKSLSDGESVSKCASHPKPCRGTSRLPIGPTDRAISPSCISPDFEYCSRDPATCPIVPGQETVIEISKGRSGLGLSIVGGRDTQLVSPTFAPPQPPPPHPLRVKAAERYVYNSLTQRESRRGRSLTAGHSESASLLCSSKEQRRGDESSGGAVIAPGSRGRARPGSLRERGSHRGAPSRCALCCLPGPHKAGKEQ</sequence>
<protein>
    <submittedName>
        <fullName evidence="2">Uncharacterized protein</fullName>
    </submittedName>
</protein>